<proteinExistence type="predicted"/>
<feature type="compositionally biased region" description="Polar residues" evidence="6">
    <location>
        <begin position="1523"/>
        <end position="1546"/>
    </location>
</feature>
<dbReference type="Gene3D" id="1.10.10.830">
    <property type="entry name" value="Ile-tRNA synthetase CP2 domain-like"/>
    <property type="match status" value="1"/>
</dbReference>
<dbReference type="InterPro" id="IPR002300">
    <property type="entry name" value="aa-tRNA-synth_Ia"/>
</dbReference>
<evidence type="ECO:0000256" key="1">
    <source>
        <dbReference type="ARBA" id="ARBA00022598"/>
    </source>
</evidence>
<keyword evidence="5 9" id="KW-0030">Aminoacyl-tRNA synthetase</keyword>
<dbReference type="Proteomes" id="UP000221165">
    <property type="component" value="Unassembled WGS sequence"/>
</dbReference>
<dbReference type="PANTHER" id="PTHR42765:SF1">
    <property type="entry name" value="ISOLEUCINE--TRNA LIGASE, MITOCHONDRIAL"/>
    <property type="match status" value="1"/>
</dbReference>
<dbReference type="Pfam" id="PF08264">
    <property type="entry name" value="Anticodon_1"/>
    <property type="match status" value="1"/>
</dbReference>
<dbReference type="GO" id="GO:0000049">
    <property type="term" value="F:tRNA binding"/>
    <property type="evidence" value="ECO:0007669"/>
    <property type="project" value="InterPro"/>
</dbReference>
<feature type="region of interest" description="Disordered" evidence="6">
    <location>
        <begin position="1580"/>
        <end position="1605"/>
    </location>
</feature>
<evidence type="ECO:0000256" key="6">
    <source>
        <dbReference type="SAM" id="MobiDB-lite"/>
    </source>
</evidence>
<feature type="region of interest" description="Disordered" evidence="6">
    <location>
        <begin position="1523"/>
        <end position="1559"/>
    </location>
</feature>
<dbReference type="GO" id="GO:0006428">
    <property type="term" value="P:isoleucyl-tRNA aminoacylation"/>
    <property type="evidence" value="ECO:0007669"/>
    <property type="project" value="TreeGrafter"/>
</dbReference>
<evidence type="ECO:0000259" key="7">
    <source>
        <dbReference type="Pfam" id="PF00133"/>
    </source>
</evidence>
<evidence type="ECO:0000256" key="4">
    <source>
        <dbReference type="ARBA" id="ARBA00022917"/>
    </source>
</evidence>
<feature type="compositionally biased region" description="Basic and acidic residues" evidence="6">
    <location>
        <begin position="513"/>
        <end position="526"/>
    </location>
</feature>
<feature type="region of interest" description="Disordered" evidence="6">
    <location>
        <begin position="759"/>
        <end position="826"/>
    </location>
</feature>
<dbReference type="SUPFAM" id="SSF50677">
    <property type="entry name" value="ValRS/IleRS/LeuRS editing domain"/>
    <property type="match status" value="2"/>
</dbReference>
<evidence type="ECO:0000259" key="8">
    <source>
        <dbReference type="Pfam" id="PF08264"/>
    </source>
</evidence>
<feature type="compositionally biased region" description="Basic and acidic residues" evidence="6">
    <location>
        <begin position="289"/>
        <end position="300"/>
    </location>
</feature>
<dbReference type="GO" id="GO:0032543">
    <property type="term" value="P:mitochondrial translation"/>
    <property type="evidence" value="ECO:0007669"/>
    <property type="project" value="TreeGrafter"/>
</dbReference>
<feature type="compositionally biased region" description="Basic and acidic residues" evidence="6">
    <location>
        <begin position="1459"/>
        <end position="1470"/>
    </location>
</feature>
<sequence length="1882" mass="206068">MWQKRLVYEGFRPVYWSPSSGTALADSELDYKPRVSRGLYCAFRLSDPSRLTGSTNASDISSRSTAVPFSGAGTRRPTGDSSGHGARGAELPRGCQFPVSVSNCASALQSFPSNRSASTQSPCSCPASTAAATHDFDFRRLLASSTRVSLIVWTTMPYTLPANEAVAVNPRARYVILEAVSDPAPSGDPLCGGFPRQTMRSLCTLLGRRREGEAKTSVRSVECSAGPCDNHSRGLPRLSSPSEWPHYLAPASREAPSSDVGGSRGSSGEKDSGAPFSGGRCRGEGPGGEDARRDTGEGRAEVVVPSGLTVGSRERPSTTSHSECCHQKQESIELWIVAEEAVARVAEAVGSPVLPAEIEPGQNQTQKPATELRSFRRGGELQSSRQPEVATDRASEGTVAGSCHLGRPQEGDRVPGNERAGPSRRTRLVIRGSVEGSQLIGLRYQHPLLAGREGTVIASESLVVSGKGSGLVHIAPGHGFEDFVLMEETYLRNKTEGACRDPSSSSLRPVSAHSDEEKRREGKSAERNSATRCSLEDFVMTETFLSASGAADVGVSHKENQAEAQDWHFAVRSPVDGQGRFTADVQDEGLVGLDVLGAGEAAVVERLKRRNALVAEVPFLHQYPHDWRTKQPVICRATSQFFLRIDCLKASVLRTARSIHWLPYPSLDVADQQAVDSIEHEESLFAVRPEEGQSLCVSSCPSPASFLARGAVQPVSSAAHSRVVAAVSRRKGNWCLSRQRQWGVPFPFFVWRRESQPLGDPRLPRDRQHVTREMTWREGNQPAGERSSHSGRKTADVAATQDRYETSAQGPTSEEATSSSRGDLPLNEVNPRLRLLGDDKTFSHISKLVLEEGSDAWWKLEVKDLLPEIYRSSAASLRPLRSTFDVWFDAGCAWLAGRRFLSRWMSQKAQGSARHECDERLTNPCDCTENSGPQWSRLTFGNENRRHARPEVPEGVASSQRYFPQQRGHTVGSERGHPVDVRTIVVEGSDQHRGWFQALLFTHAATQAVVLEGQGRRESGRPLSGEVKANETLHAETRRDSASVEEFRLRRQQEQEGKVAIEETGSLLQTEGRERRLTACRPQAHIRGISCRTPAHRRGCAALASVANPGNEEYPWRRRGNDDVPAAISLDGWSCPLGAADASRDKPFDIAVTHGFVLDPRGRKMSKSEGNVFSPRLFFPSRGGRQADREFARQGGSRRPFDSKQTEALTQQQTNRCSEEGSETQRAHSVSGCEQATLDSKTREPLCNPQLSLTFFGADVLRLFVASVNYSRDILIPASAGSNVKTTDGSPRQRGKDRGARPDTMNALDQAAASYGKIRNTIKFLLGNLYDFNPPEDALSCQDLPFFDRSMLRQLQRTLGRTTYAYELFDFSRALREVLSFLADPLSSFYFEVAKDRLYVSSPDGVRRRSCQTVLAVVLLTLLKLLGPITPHLAEEAFLRLPSQIRTHLRFATGRPGSHVKEGPPERDKAASATEGELQFTETALPVRFGEEQTPAKPDCPIPGRHFTSLFESGWPRLVLDRSSGQSMDESQLSSRANSEATTLETMESAPAPNPPLSPAVPKPSIPIGVKNMCGAALAAESPGGSAGPAPKEDVLPSSSTSNASAVWNGDEERLWDLLVQLRTDSNRLMERLLQKRHVKCAATDGSTPPDGARVVPRLQQTRQSRSRKYDEIRTRCDGQLTICTRDVTVFHQLQLLLPPTPLLSPPRTCLSLQTCGSSTRAGQAHTSGGHLRGWQTGNEDTLAAGRSFVWSRKDLSRHLSSSESFNSENKMQLRIVEDVDDLRWLLQFSHIELKLEADEIGSKHLDGEASDIPNGQVAVLPFEESCSKKIRLELSLAGGRRCSRCWMRSRLVGNSDAPHGANAAGDDLCPRCCAVVTRASR</sequence>
<dbReference type="InterPro" id="IPR050081">
    <property type="entry name" value="Ile-tRNA_ligase"/>
</dbReference>
<dbReference type="Gene3D" id="3.90.740.10">
    <property type="entry name" value="Valyl/Leucyl/Isoleucyl-tRNA synthetase, editing domain"/>
    <property type="match status" value="2"/>
</dbReference>
<dbReference type="InterPro" id="IPR009080">
    <property type="entry name" value="tRNAsynth_Ia_anticodon-bd"/>
</dbReference>
<feature type="region of interest" description="Disordered" evidence="6">
    <location>
        <begin position="1280"/>
        <end position="1303"/>
    </location>
</feature>
<keyword evidence="3" id="KW-0067">ATP-binding</keyword>
<feature type="region of interest" description="Disordered" evidence="6">
    <location>
        <begin position="1642"/>
        <end position="1667"/>
    </location>
</feature>
<dbReference type="InterPro" id="IPR009008">
    <property type="entry name" value="Val/Leu/Ile-tRNA-synth_edit"/>
</dbReference>
<feature type="domain" description="Methionyl/Valyl/Leucyl/Isoleucyl-tRNA synthetase anticodon-binding" evidence="8">
    <location>
        <begin position="1348"/>
        <end position="1469"/>
    </location>
</feature>
<dbReference type="SUPFAM" id="SSF47323">
    <property type="entry name" value="Anticodon-binding domain of a subclass of class I aminoacyl-tRNA synthetases"/>
    <property type="match status" value="1"/>
</dbReference>
<dbReference type="RefSeq" id="XP_067921591.1">
    <property type="nucleotide sequence ID" value="XM_068066443.1"/>
</dbReference>
<reference evidence="9 10" key="1">
    <citation type="journal article" date="2017" name="Int. J. Parasitol.">
        <title>The genome of the protozoan parasite Cystoisospora suis and a reverse vaccinology approach to identify vaccine candidates.</title>
        <authorList>
            <person name="Palmieri N."/>
            <person name="Shrestha A."/>
            <person name="Ruttkowski B."/>
            <person name="Beck T."/>
            <person name="Vogl C."/>
            <person name="Tomley F."/>
            <person name="Blake D.P."/>
            <person name="Joachim A."/>
        </authorList>
    </citation>
    <scope>NUCLEOTIDE SEQUENCE [LARGE SCALE GENOMIC DNA]</scope>
    <source>
        <strain evidence="9 10">Wien I</strain>
    </source>
</reference>
<dbReference type="GO" id="GO:0005739">
    <property type="term" value="C:mitochondrion"/>
    <property type="evidence" value="ECO:0007669"/>
    <property type="project" value="TreeGrafter"/>
</dbReference>
<dbReference type="OrthoDB" id="10264412at2759"/>
<feature type="domain" description="Aminoacyl-tRNA synthetase class Ia" evidence="7">
    <location>
        <begin position="1143"/>
        <end position="1274"/>
    </location>
</feature>
<protein>
    <submittedName>
        <fullName evidence="9">Isoleucyl-trna synthetase</fullName>
    </submittedName>
</protein>
<keyword evidence="10" id="KW-1185">Reference proteome</keyword>
<dbReference type="GO" id="GO:0002161">
    <property type="term" value="F:aminoacyl-tRNA deacylase activity"/>
    <property type="evidence" value="ECO:0007669"/>
    <property type="project" value="InterPro"/>
</dbReference>
<evidence type="ECO:0000256" key="3">
    <source>
        <dbReference type="ARBA" id="ARBA00022840"/>
    </source>
</evidence>
<dbReference type="Gene3D" id="1.10.730.20">
    <property type="match status" value="1"/>
</dbReference>
<evidence type="ECO:0000256" key="5">
    <source>
        <dbReference type="ARBA" id="ARBA00023146"/>
    </source>
</evidence>
<feature type="compositionally biased region" description="Low complexity" evidence="6">
    <location>
        <begin position="1580"/>
        <end position="1590"/>
    </location>
</feature>
<dbReference type="EMBL" id="MIGC01003135">
    <property type="protein sequence ID" value="PHJ19899.1"/>
    <property type="molecule type" value="Genomic_DNA"/>
</dbReference>
<name>A0A2C6KSD3_9APIC</name>
<feature type="region of interest" description="Disordered" evidence="6">
    <location>
        <begin position="496"/>
        <end position="531"/>
    </location>
</feature>
<feature type="compositionally biased region" description="Polar residues" evidence="6">
    <location>
        <begin position="1280"/>
        <end position="1290"/>
    </location>
</feature>
<evidence type="ECO:0000313" key="9">
    <source>
        <dbReference type="EMBL" id="PHJ19899.1"/>
    </source>
</evidence>
<feature type="domain" description="Aminoacyl-tRNA synthetase class Ia" evidence="7">
    <location>
        <begin position="1"/>
        <end position="663"/>
    </location>
</feature>
<dbReference type="InterPro" id="IPR033708">
    <property type="entry name" value="Anticodon_Ile_BEm"/>
</dbReference>
<gene>
    <name evidence="9" type="ORF">CSUI_006279</name>
</gene>
<dbReference type="InterPro" id="IPR014729">
    <property type="entry name" value="Rossmann-like_a/b/a_fold"/>
</dbReference>
<feature type="region of interest" description="Disordered" evidence="6">
    <location>
        <begin position="356"/>
        <end position="426"/>
    </location>
</feature>
<evidence type="ECO:0000256" key="2">
    <source>
        <dbReference type="ARBA" id="ARBA00022741"/>
    </source>
</evidence>
<feature type="compositionally biased region" description="Basic and acidic residues" evidence="6">
    <location>
        <begin position="407"/>
        <end position="416"/>
    </location>
</feature>
<keyword evidence="2" id="KW-0547">Nucleotide-binding</keyword>
<comment type="caution">
    <text evidence="9">The sequence shown here is derived from an EMBL/GenBank/DDBJ whole genome shotgun (WGS) entry which is preliminary data.</text>
</comment>
<keyword evidence="4" id="KW-0648">Protein biosynthesis</keyword>
<dbReference type="GO" id="GO:0004822">
    <property type="term" value="F:isoleucine-tRNA ligase activity"/>
    <property type="evidence" value="ECO:0007669"/>
    <property type="project" value="TreeGrafter"/>
</dbReference>
<evidence type="ECO:0000313" key="10">
    <source>
        <dbReference type="Proteomes" id="UP000221165"/>
    </source>
</evidence>
<dbReference type="VEuPathDB" id="ToxoDB:CSUI_006279"/>
<dbReference type="CDD" id="cd07960">
    <property type="entry name" value="Anticodon_Ia_Ile_BEm"/>
    <property type="match status" value="1"/>
</dbReference>
<feature type="compositionally biased region" description="Polar residues" evidence="6">
    <location>
        <begin position="51"/>
        <end position="67"/>
    </location>
</feature>
<feature type="region of interest" description="Disordered" evidence="6">
    <location>
        <begin position="214"/>
        <end position="325"/>
    </location>
</feature>
<dbReference type="PANTHER" id="PTHR42765">
    <property type="entry name" value="SOLEUCYL-TRNA SYNTHETASE"/>
    <property type="match status" value="1"/>
</dbReference>
<accession>A0A2C6KSD3</accession>
<keyword evidence="1" id="KW-0436">Ligase</keyword>
<feature type="region of interest" description="Disordered" evidence="6">
    <location>
        <begin position="1454"/>
        <end position="1475"/>
    </location>
</feature>
<dbReference type="SUPFAM" id="SSF52374">
    <property type="entry name" value="Nucleotidylyl transferase"/>
    <property type="match status" value="3"/>
</dbReference>
<dbReference type="GeneID" id="94429654"/>
<feature type="region of interest" description="Disordered" evidence="6">
    <location>
        <begin position="51"/>
        <end position="89"/>
    </location>
</feature>
<dbReference type="GO" id="GO:0005524">
    <property type="term" value="F:ATP binding"/>
    <property type="evidence" value="ECO:0007669"/>
    <property type="project" value="UniProtKB-KW"/>
</dbReference>
<feature type="region of interest" description="Disordered" evidence="6">
    <location>
        <begin position="1175"/>
        <end position="1207"/>
    </location>
</feature>
<organism evidence="9 10">
    <name type="scientific">Cystoisospora suis</name>
    <dbReference type="NCBI Taxonomy" id="483139"/>
    <lineage>
        <taxon>Eukaryota</taxon>
        <taxon>Sar</taxon>
        <taxon>Alveolata</taxon>
        <taxon>Apicomplexa</taxon>
        <taxon>Conoidasida</taxon>
        <taxon>Coccidia</taxon>
        <taxon>Eucoccidiorida</taxon>
        <taxon>Eimeriorina</taxon>
        <taxon>Sarcocystidae</taxon>
        <taxon>Cystoisospora</taxon>
    </lineage>
</organism>
<feature type="compositionally biased region" description="Basic and acidic residues" evidence="6">
    <location>
        <begin position="762"/>
        <end position="776"/>
    </location>
</feature>
<dbReference type="InterPro" id="IPR013155">
    <property type="entry name" value="M/V/L/I-tRNA-synth_anticd-bd"/>
</dbReference>
<feature type="compositionally biased region" description="Polar residues" evidence="6">
    <location>
        <begin position="806"/>
        <end position="821"/>
    </location>
</feature>
<dbReference type="Gene3D" id="3.40.50.620">
    <property type="entry name" value="HUPs"/>
    <property type="match status" value="1"/>
</dbReference>
<dbReference type="Pfam" id="PF00133">
    <property type="entry name" value="tRNA-synt_1"/>
    <property type="match status" value="2"/>
</dbReference>